<organism evidence="3 4">
    <name type="scientific">Embleya scabrispora</name>
    <dbReference type="NCBI Taxonomy" id="159449"/>
    <lineage>
        <taxon>Bacteria</taxon>
        <taxon>Bacillati</taxon>
        <taxon>Actinomycetota</taxon>
        <taxon>Actinomycetes</taxon>
        <taxon>Kitasatosporales</taxon>
        <taxon>Streptomycetaceae</taxon>
        <taxon>Embleya</taxon>
    </lineage>
</organism>
<sequence length="268" mass="28757">MKYVRVEYPEPRLAVVRLNRPDRLNALSATMVADLKTAFGTLHRERGIRAIVLTGEGRGFCSGADLSGDPDHAPDAEDRGPVGHVYRSQEHLSELILAVHECEKPVIAAVHGAAVGGGLALALACDLRVADASARFGSVFIKVGLSSADVGTSYLLPRLVGPTRAAELMLTGRHFDAAEADRYGLLNARTEAGAHVSAALDLARAIATNSEYGVWMTKKGLWSGIGAASLRQQIELENRTQVLGTFTGNMTEAAVAFRERRAPVWRDM</sequence>
<dbReference type="InterPro" id="IPR014748">
    <property type="entry name" value="Enoyl-CoA_hydra_C"/>
</dbReference>
<dbReference type="InterPro" id="IPR029045">
    <property type="entry name" value="ClpP/crotonase-like_dom_sf"/>
</dbReference>
<dbReference type="Proteomes" id="UP000190037">
    <property type="component" value="Unassembled WGS sequence"/>
</dbReference>
<dbReference type="Gene3D" id="1.10.12.10">
    <property type="entry name" value="Lyase 2-enoyl-coa Hydratase, Chain A, domain 2"/>
    <property type="match status" value="1"/>
</dbReference>
<dbReference type="PANTHER" id="PTHR43802:SF1">
    <property type="entry name" value="IP11341P-RELATED"/>
    <property type="match status" value="1"/>
</dbReference>
<dbReference type="EMBL" id="MWQN01000001">
    <property type="protein sequence ID" value="OPC84439.1"/>
    <property type="molecule type" value="Genomic_DNA"/>
</dbReference>
<dbReference type="InterPro" id="IPR001753">
    <property type="entry name" value="Enoyl-CoA_hydra/iso"/>
</dbReference>
<dbReference type="Pfam" id="PF00378">
    <property type="entry name" value="ECH_1"/>
    <property type="match status" value="1"/>
</dbReference>
<dbReference type="CDD" id="cd06558">
    <property type="entry name" value="crotonase-like"/>
    <property type="match status" value="1"/>
</dbReference>
<protein>
    <submittedName>
        <fullName evidence="3">Enoyl-CoA hydratase</fullName>
    </submittedName>
</protein>
<dbReference type="GO" id="GO:0003824">
    <property type="term" value="F:catalytic activity"/>
    <property type="evidence" value="ECO:0007669"/>
    <property type="project" value="InterPro"/>
</dbReference>
<dbReference type="OrthoDB" id="9777711at2"/>
<dbReference type="PANTHER" id="PTHR43802">
    <property type="entry name" value="ENOYL-COA HYDRATASE"/>
    <property type="match status" value="1"/>
</dbReference>
<reference evidence="3 4" key="1">
    <citation type="submission" date="2017-03" db="EMBL/GenBank/DDBJ databases">
        <title>Draft genome sequence of Streptomyces scabrisporus NF3, endophyte isolated from Amphipterygium adstringens.</title>
        <authorList>
            <person name="Vazquez M."/>
            <person name="Ceapa C.D."/>
            <person name="Rodriguez Luna D."/>
            <person name="Sanchez Esquivel S."/>
        </authorList>
    </citation>
    <scope>NUCLEOTIDE SEQUENCE [LARGE SCALE GENOMIC DNA]</scope>
    <source>
        <strain evidence="3 4">NF3</strain>
    </source>
</reference>
<evidence type="ECO:0000313" key="4">
    <source>
        <dbReference type="Proteomes" id="UP000190037"/>
    </source>
</evidence>
<name>A0A1T3P5R3_9ACTN</name>
<dbReference type="STRING" id="159449.B4N89_29075"/>
<evidence type="ECO:0000256" key="1">
    <source>
        <dbReference type="ARBA" id="ARBA00005254"/>
    </source>
</evidence>
<evidence type="ECO:0000256" key="2">
    <source>
        <dbReference type="RuleBase" id="RU003707"/>
    </source>
</evidence>
<dbReference type="PROSITE" id="PS00166">
    <property type="entry name" value="ENOYL_COA_HYDRATASE"/>
    <property type="match status" value="1"/>
</dbReference>
<gene>
    <name evidence="3" type="ORF">B4N89_29075</name>
</gene>
<dbReference type="RefSeq" id="WP_078978736.1">
    <property type="nucleotide sequence ID" value="NZ_MWQN01000001.1"/>
</dbReference>
<dbReference type="AlphaFoldDB" id="A0A1T3P5R3"/>
<evidence type="ECO:0000313" key="3">
    <source>
        <dbReference type="EMBL" id="OPC84439.1"/>
    </source>
</evidence>
<accession>A0A1T3P5R3</accession>
<proteinExistence type="inferred from homology"/>
<comment type="similarity">
    <text evidence="1 2">Belongs to the enoyl-CoA hydratase/isomerase family.</text>
</comment>
<keyword evidence="4" id="KW-1185">Reference proteome</keyword>
<comment type="caution">
    <text evidence="3">The sequence shown here is derived from an EMBL/GenBank/DDBJ whole genome shotgun (WGS) entry which is preliminary data.</text>
</comment>
<dbReference type="SUPFAM" id="SSF52096">
    <property type="entry name" value="ClpP/crotonase"/>
    <property type="match status" value="1"/>
</dbReference>
<dbReference type="Gene3D" id="3.90.226.10">
    <property type="entry name" value="2-enoyl-CoA Hydratase, Chain A, domain 1"/>
    <property type="match status" value="1"/>
</dbReference>
<dbReference type="eggNOG" id="COG1024">
    <property type="taxonomic scope" value="Bacteria"/>
</dbReference>
<dbReference type="InterPro" id="IPR018376">
    <property type="entry name" value="Enoyl-CoA_hyd/isom_CS"/>
</dbReference>